<proteinExistence type="predicted"/>
<dbReference type="Gene3D" id="3.50.90.10">
    <property type="entry name" value="YerB-like"/>
    <property type="match status" value="1"/>
</dbReference>
<dbReference type="SUPFAM" id="SSF159774">
    <property type="entry name" value="YerB-like"/>
    <property type="match status" value="1"/>
</dbReference>
<protein>
    <submittedName>
        <fullName evidence="3">Unannotated protein</fullName>
    </submittedName>
</protein>
<evidence type="ECO:0000259" key="1">
    <source>
        <dbReference type="Pfam" id="PF11258"/>
    </source>
</evidence>
<feature type="domain" description="DUF3048" evidence="2">
    <location>
        <begin position="213"/>
        <end position="318"/>
    </location>
</feature>
<reference evidence="3" key="1">
    <citation type="submission" date="2020-05" db="EMBL/GenBank/DDBJ databases">
        <authorList>
            <person name="Chiriac C."/>
            <person name="Salcher M."/>
            <person name="Ghai R."/>
            <person name="Kavagutti S V."/>
        </authorList>
    </citation>
    <scope>NUCLEOTIDE SEQUENCE</scope>
</reference>
<sequence length="342" mass="36567">MKNFKRVLAGISLLIVLSSCATPASIVKKVSGKSVERNVLTNLPGKNGPVLAVKIDDTSPAHPQVGLASADVVYIEQVEGGLTRLAAIFTNKIPALIGPVRSARISDIEILGQYGRVAFAYSGAQSKMRPVIASANLENVSAEINPPSIYQTDKNRYAPTNMMLDANALLTKTIENEGKKIDSVRSVGWQFGKVAETAKKVDSVAFKWPASRYGATWSMAEKRWLLSYDGKPNLDSDGKQLGGANLVIQKVSITNSIYHDKVGGITPFSNTVGSGTGYLLRDGKVVAINWQRPSASVGTIWTLADGTVANFADGQVWIALTDGEPNFTYPAITPSAKPSKSK</sequence>
<organism evidence="3">
    <name type="scientific">freshwater metagenome</name>
    <dbReference type="NCBI Taxonomy" id="449393"/>
    <lineage>
        <taxon>unclassified sequences</taxon>
        <taxon>metagenomes</taxon>
        <taxon>ecological metagenomes</taxon>
    </lineage>
</organism>
<dbReference type="Pfam" id="PF11258">
    <property type="entry name" value="DUF3048"/>
    <property type="match status" value="1"/>
</dbReference>
<dbReference type="InterPro" id="IPR023158">
    <property type="entry name" value="YerB-like_sf"/>
</dbReference>
<dbReference type="EMBL" id="CAEZXV010000026">
    <property type="protein sequence ID" value="CAB4697648.1"/>
    <property type="molecule type" value="Genomic_DNA"/>
</dbReference>
<accession>A0A6J6PMF5</accession>
<feature type="domain" description="DUF3048" evidence="1">
    <location>
        <begin position="46"/>
        <end position="173"/>
    </location>
</feature>
<dbReference type="InterPro" id="IPR021416">
    <property type="entry name" value="DUF3048_N"/>
</dbReference>
<evidence type="ECO:0000259" key="2">
    <source>
        <dbReference type="Pfam" id="PF17479"/>
    </source>
</evidence>
<dbReference type="InterPro" id="IPR035328">
    <property type="entry name" value="DUF3048_C"/>
</dbReference>
<gene>
    <name evidence="3" type="ORF">UFOPK2598_00410</name>
</gene>
<dbReference type="PROSITE" id="PS51257">
    <property type="entry name" value="PROKAR_LIPOPROTEIN"/>
    <property type="match status" value="1"/>
</dbReference>
<dbReference type="AlphaFoldDB" id="A0A6J6PMF5"/>
<name>A0A6J6PMF5_9ZZZZ</name>
<dbReference type="Pfam" id="PF17479">
    <property type="entry name" value="DUF3048_C"/>
    <property type="match status" value="1"/>
</dbReference>
<evidence type="ECO:0000313" key="3">
    <source>
        <dbReference type="EMBL" id="CAB4697648.1"/>
    </source>
</evidence>